<dbReference type="Proteomes" id="UP000887563">
    <property type="component" value="Unplaced"/>
</dbReference>
<accession>A0A914NJD8</accession>
<dbReference type="AlphaFoldDB" id="A0A914NJD8"/>
<evidence type="ECO:0000313" key="3">
    <source>
        <dbReference type="Proteomes" id="UP000887563"/>
    </source>
</evidence>
<protein>
    <submittedName>
        <fullName evidence="4">C2H2-type domain-containing protein</fullName>
    </submittedName>
</protein>
<keyword evidence="1" id="KW-0479">Metal-binding</keyword>
<sequence length="623" mass="71294">MNEPFIIESVQQLNSRSRNTRGEVCTVRFNPLEEIARPDLTMTTLITRLLDRVLAGRPPPLRVGLQLHPPAFHNPFTVPLRPPAQNNPAALAAAIERLNEMSQAGIDLLAGTTVTKVVAVWPLDAQLTDNPADHTGACNVDIEHNLTPKCRSIVQVINPTDRFCLARAVNIGLKRIGLMELNGPQQQQQQQFRSFCSQQDRHYEAAYELMQNAGLPLDLQQYSLDHVNAIQNFINQTAGNTRIVVFQKEQQYRIVFKGSVRAARFNICLLLQNNHYNYIGRPEQLFRAHRFCIDCERRVTRLYHWAGCSVVCRLCMRTGPDYPCQVIERIRCNDCGFVFPQRSCFNHHLTNHAPEEITGHQPRPFLSICQSRRICTVCGHIIFGQQQHNCIAPPQQQQQLQQQAVECNKCKGPHLPEQPCYIQPLPIDQNFDNNEELNQEVEIEEQQQQHPQQGRGIRRNKQKLRLCFFDAETSQEQTVQISSNNSGYKHIPLLIIAEFICEKCINAGIGINDIGERAAGCFCGKPSNSQWRKWCSPPFNNATGDNTPVPSTLFYNPRRMYFHSFDKEEENPVDQFLDYLLNHGSRDILTICIAHNGGKYDFHLVLEALHRRSLHPNFMWQLV</sequence>
<keyword evidence="1" id="KW-0862">Zinc</keyword>
<keyword evidence="1" id="KW-0863">Zinc-finger</keyword>
<dbReference type="WBParaSite" id="Minc3s05289g37942">
    <property type="protein sequence ID" value="Minc3s05289g37942"/>
    <property type="gene ID" value="Minc3s05289g37942"/>
</dbReference>
<evidence type="ECO:0000259" key="2">
    <source>
        <dbReference type="PROSITE" id="PS50157"/>
    </source>
</evidence>
<keyword evidence="3" id="KW-1185">Reference proteome</keyword>
<evidence type="ECO:0000256" key="1">
    <source>
        <dbReference type="PROSITE-ProRule" id="PRU00042"/>
    </source>
</evidence>
<evidence type="ECO:0000313" key="4">
    <source>
        <dbReference type="WBParaSite" id="Minc3s05289g37942"/>
    </source>
</evidence>
<reference evidence="4" key="1">
    <citation type="submission" date="2022-11" db="UniProtKB">
        <authorList>
            <consortium name="WormBaseParasite"/>
        </authorList>
    </citation>
    <scope>IDENTIFICATION</scope>
</reference>
<proteinExistence type="predicted"/>
<feature type="domain" description="C2H2-type" evidence="2">
    <location>
        <begin position="330"/>
        <end position="357"/>
    </location>
</feature>
<dbReference type="GO" id="GO:0008270">
    <property type="term" value="F:zinc ion binding"/>
    <property type="evidence" value="ECO:0007669"/>
    <property type="project" value="UniProtKB-KW"/>
</dbReference>
<dbReference type="PROSITE" id="PS00028">
    <property type="entry name" value="ZINC_FINGER_C2H2_1"/>
    <property type="match status" value="1"/>
</dbReference>
<name>A0A914NJD8_MELIC</name>
<organism evidence="3 4">
    <name type="scientific">Meloidogyne incognita</name>
    <name type="common">Southern root-knot nematode worm</name>
    <name type="synonym">Oxyuris incognita</name>
    <dbReference type="NCBI Taxonomy" id="6306"/>
    <lineage>
        <taxon>Eukaryota</taxon>
        <taxon>Metazoa</taxon>
        <taxon>Ecdysozoa</taxon>
        <taxon>Nematoda</taxon>
        <taxon>Chromadorea</taxon>
        <taxon>Rhabditida</taxon>
        <taxon>Tylenchina</taxon>
        <taxon>Tylenchomorpha</taxon>
        <taxon>Tylenchoidea</taxon>
        <taxon>Meloidogynidae</taxon>
        <taxon>Meloidogyninae</taxon>
        <taxon>Meloidogyne</taxon>
        <taxon>Meloidogyne incognita group</taxon>
    </lineage>
</organism>
<dbReference type="PROSITE" id="PS50157">
    <property type="entry name" value="ZINC_FINGER_C2H2_2"/>
    <property type="match status" value="1"/>
</dbReference>
<dbReference type="InterPro" id="IPR013087">
    <property type="entry name" value="Znf_C2H2_type"/>
</dbReference>